<dbReference type="Gene3D" id="1.10.486.10">
    <property type="entry name" value="PCRA, domain 4"/>
    <property type="match status" value="1"/>
</dbReference>
<evidence type="ECO:0000256" key="2">
    <source>
        <dbReference type="ARBA" id="ARBA00022741"/>
    </source>
</evidence>
<evidence type="ECO:0000256" key="5">
    <source>
        <dbReference type="ARBA" id="ARBA00022806"/>
    </source>
</evidence>
<evidence type="ECO:0000256" key="10">
    <source>
        <dbReference type="ARBA" id="ARBA00023235"/>
    </source>
</evidence>
<organism evidence="18 19">
    <name type="scientific">Rothia aeria</name>
    <dbReference type="NCBI Taxonomy" id="172042"/>
    <lineage>
        <taxon>Bacteria</taxon>
        <taxon>Bacillati</taxon>
        <taxon>Actinomycetota</taxon>
        <taxon>Actinomycetes</taxon>
        <taxon>Micrococcales</taxon>
        <taxon>Micrococcaceae</taxon>
        <taxon>Rothia</taxon>
    </lineage>
</organism>
<comment type="catalytic activity">
    <reaction evidence="13">
        <text>ATP + H2O = ADP + phosphate + H(+)</text>
        <dbReference type="Rhea" id="RHEA:13065"/>
        <dbReference type="ChEBI" id="CHEBI:15377"/>
        <dbReference type="ChEBI" id="CHEBI:15378"/>
        <dbReference type="ChEBI" id="CHEBI:30616"/>
        <dbReference type="ChEBI" id="CHEBI:43474"/>
        <dbReference type="ChEBI" id="CHEBI:456216"/>
        <dbReference type="EC" id="5.6.2.4"/>
    </reaction>
</comment>
<keyword evidence="3" id="KW-0227">DNA damage</keyword>
<feature type="compositionally biased region" description="Basic and acidic residues" evidence="15">
    <location>
        <begin position="1"/>
        <end position="10"/>
    </location>
</feature>
<feature type="region of interest" description="Disordered" evidence="15">
    <location>
        <begin position="1158"/>
        <end position="1190"/>
    </location>
</feature>
<evidence type="ECO:0000256" key="7">
    <source>
        <dbReference type="ARBA" id="ARBA00022840"/>
    </source>
</evidence>
<dbReference type="Pfam" id="PF12705">
    <property type="entry name" value="PDDEXK_1"/>
    <property type="match status" value="1"/>
</dbReference>
<feature type="binding site" evidence="14">
    <location>
        <begin position="73"/>
        <end position="80"/>
    </location>
    <ligand>
        <name>ATP</name>
        <dbReference type="ChEBI" id="CHEBI:30616"/>
    </ligand>
</feature>
<keyword evidence="4 14" id="KW-0378">Hydrolase</keyword>
<feature type="domain" description="UvrD-like helicase C-terminal" evidence="17">
    <location>
        <begin position="395"/>
        <end position="795"/>
    </location>
</feature>
<keyword evidence="6" id="KW-0269">Exonuclease</keyword>
<dbReference type="GO" id="GO:0000725">
    <property type="term" value="P:recombinational repair"/>
    <property type="evidence" value="ECO:0007669"/>
    <property type="project" value="TreeGrafter"/>
</dbReference>
<dbReference type="Proteomes" id="UP000282386">
    <property type="component" value="Chromosome"/>
</dbReference>
<dbReference type="SUPFAM" id="SSF52540">
    <property type="entry name" value="P-loop containing nucleoside triphosphate hydrolases"/>
    <property type="match status" value="1"/>
</dbReference>
<protein>
    <recommendedName>
        <fullName evidence="12">DNA 3'-5' helicase</fullName>
        <ecNumber evidence="12">5.6.2.4</ecNumber>
    </recommendedName>
</protein>
<dbReference type="GO" id="GO:0005524">
    <property type="term" value="F:ATP binding"/>
    <property type="evidence" value="ECO:0007669"/>
    <property type="project" value="UniProtKB-UniRule"/>
</dbReference>
<evidence type="ECO:0000256" key="9">
    <source>
        <dbReference type="ARBA" id="ARBA00023204"/>
    </source>
</evidence>
<keyword evidence="8" id="KW-0238">DNA-binding</keyword>
<keyword evidence="2 14" id="KW-0547">Nucleotide-binding</keyword>
<evidence type="ECO:0000259" key="16">
    <source>
        <dbReference type="PROSITE" id="PS51198"/>
    </source>
</evidence>
<dbReference type="EMBL" id="LR134479">
    <property type="protein sequence ID" value="VEI23492.1"/>
    <property type="molecule type" value="Genomic_DNA"/>
</dbReference>
<dbReference type="InterPro" id="IPR014017">
    <property type="entry name" value="DNA_helicase_UvrD-like_C"/>
</dbReference>
<evidence type="ECO:0000313" key="18">
    <source>
        <dbReference type="EMBL" id="VEI23492.1"/>
    </source>
</evidence>
<dbReference type="PROSITE" id="PS51217">
    <property type="entry name" value="UVRD_HELICASE_CTER"/>
    <property type="match status" value="1"/>
</dbReference>
<feature type="region of interest" description="Disordered" evidence="15">
    <location>
        <begin position="1053"/>
        <end position="1072"/>
    </location>
</feature>
<dbReference type="Pfam" id="PF13361">
    <property type="entry name" value="UvrD_C"/>
    <property type="match status" value="2"/>
</dbReference>
<sequence>MNNNHTETHTPADTLQSDEHLPGAGQGTAGEPSHGGRRILSALEIARELGLNPPTDEQIRIIESPLQARLVIAGAGSGKTATMVDRVVWLVANGFVRADEVLGVTFTRKAAGELRERMRTRLNILRERKLIDLTEQELLEGASEPTVSTYHSYANTLVKDYGLRLGIEQDAQMLGDAQAWQLVAQIVQYWDGELPQGGKGEAASKTYLVKQVLKLAGECAEHLVAPQTVIEFCTAQIAAYESLSTPGPRKTANDTLRQLQTKIILARMVQRYARVKARMQVLDYGDLIALAARIARDVPQAVQLERERYKVVLLDEFQDTSHAQLQLFSDLFGTRAAEGEHPGYGEHPVMAVGDPKQSIYGFRGASDGQLFSFYRYFPTADETPLYLTVAWRNDTAILDAANLIAEPLKTMPGWVRASQPPKVPDLRPRSIITRPDESGEAAMRGSVQLARYATDADEARGIAEKIAAERARFRDNPTGMPTMAVLTRTRSQMEPIRQACEALGVPTQVVGLGGLLERPEVIDMVAMLRVLADPNRSDALVRLLAGARWRLGTADLLALGEWSNELTRVRERGYVSGADAQQPGQEASGTSDEQLRRAQQSFEEARKFAVEDLSEYGSLIEAIEHLPEANEQGHPIYPPDYSPHRRRLSAEGLARLRAFAAELEYLRQFTTEDLGTLLYEIERVMMLDIELASHEGSDSYTSRVHLDAFHDVAANYAATSPRINAMIYAGADGTAAEEDAPTARRFVLSASGISYLTGFLAWLEEAAEHENGLAPAVEEPRQDAVQILTMHASKGLEWDQVYLPRLSDARAERHRMWQRLEPGVLPWPLRGDKDYLPPALERPEEITALETFSELNLAVEEGEDMVHDYAGAEARRLIYVAMTRARSLLYITTCRWTGAHVKPVKTSTYWNELVQFSQGDAQPPYEGIQHAPWLYPGYLGTGYYVPSAARETDPSIDTVFGREIRDWGYTVPQGAVLLNGTPVPSAAPVADPQDGPARDAATASTCANVARALSADGADPIENARILRLPPVHRVYRAAHPDVDVTAEFAALDRDTPGGGEGGAPAQSKSKTADAEFVFAREELMKISAHQRPARSGVRPQIVQRLLTPAAWAEQNPQQGSVLTALWPFDPLDGPAVWRWESDEALTEGMRAQLRYGAQSDDAHPAEPSEQQQGPAVNRPQQVSVPGDRRARVERAALNVARGGIELAPGANAPQADAHTRQEIQDWEQEVELLLALARRAVTPAAPSKPEHLSASELMSLAENPQQARARMVRPVPVQPSAAARAGTFFHEWVENHFGADPMLDLDDELYTDDETDATLSLDALRKTFLASEWANRTIWRAEYPVETHVAGVSVRGRIDAVFRTVERTEQGQRERWELVDWKTGRKPTAKQMRYKRIQLALYRLAFAKIQGVDPADVRAAFYYVGSDQTVWDSDIAGGLQSEAQLERIITRWDWEP</sequence>
<accession>A0A7Z9A3N9</accession>
<keyword evidence="1" id="KW-0540">Nuclease</keyword>
<dbReference type="InterPro" id="IPR011604">
    <property type="entry name" value="PDDEXK-like_dom_sf"/>
</dbReference>
<evidence type="ECO:0000256" key="12">
    <source>
        <dbReference type="ARBA" id="ARBA00034808"/>
    </source>
</evidence>
<keyword evidence="10" id="KW-0413">Isomerase</keyword>
<dbReference type="PANTHER" id="PTHR11070">
    <property type="entry name" value="UVRD / RECB / PCRA DNA HELICASE FAMILY MEMBER"/>
    <property type="match status" value="1"/>
</dbReference>
<dbReference type="EC" id="5.6.2.4" evidence="12"/>
<evidence type="ECO:0000256" key="13">
    <source>
        <dbReference type="ARBA" id="ARBA00048988"/>
    </source>
</evidence>
<evidence type="ECO:0000256" key="8">
    <source>
        <dbReference type="ARBA" id="ARBA00023125"/>
    </source>
</evidence>
<feature type="compositionally biased region" description="Polar residues" evidence="15">
    <location>
        <begin position="1169"/>
        <end position="1184"/>
    </location>
</feature>
<dbReference type="Pfam" id="PF00580">
    <property type="entry name" value="UvrD-helicase"/>
    <property type="match status" value="1"/>
</dbReference>
<name>A0A7Z9A3N9_9MICC</name>
<feature type="region of interest" description="Disordered" evidence="15">
    <location>
        <begin position="575"/>
        <end position="598"/>
    </location>
</feature>
<comment type="catalytic activity">
    <reaction evidence="11">
        <text>Couples ATP hydrolysis with the unwinding of duplex DNA by translocating in the 3'-5' direction.</text>
        <dbReference type="EC" id="5.6.2.4"/>
    </reaction>
</comment>
<dbReference type="RefSeq" id="WP_126500277.1">
    <property type="nucleotide sequence ID" value="NZ_LR134479.1"/>
</dbReference>
<keyword evidence="9" id="KW-0234">DNA repair</keyword>
<evidence type="ECO:0000256" key="1">
    <source>
        <dbReference type="ARBA" id="ARBA00022722"/>
    </source>
</evidence>
<dbReference type="GO" id="GO:0005829">
    <property type="term" value="C:cytosol"/>
    <property type="evidence" value="ECO:0007669"/>
    <property type="project" value="TreeGrafter"/>
</dbReference>
<dbReference type="GO" id="GO:0033202">
    <property type="term" value="C:DNA helicase complex"/>
    <property type="evidence" value="ECO:0007669"/>
    <property type="project" value="TreeGrafter"/>
</dbReference>
<feature type="domain" description="UvrD-like helicase ATP-binding" evidence="16">
    <location>
        <begin position="52"/>
        <end position="394"/>
    </location>
</feature>
<feature type="compositionally biased region" description="Polar residues" evidence="15">
    <location>
        <begin position="582"/>
        <end position="598"/>
    </location>
</feature>
<evidence type="ECO:0000256" key="14">
    <source>
        <dbReference type="PROSITE-ProRule" id="PRU00560"/>
    </source>
</evidence>
<evidence type="ECO:0000256" key="4">
    <source>
        <dbReference type="ARBA" id="ARBA00022801"/>
    </source>
</evidence>
<dbReference type="InterPro" id="IPR027417">
    <property type="entry name" value="P-loop_NTPase"/>
</dbReference>
<keyword evidence="5 14" id="KW-0347">Helicase</keyword>
<reference evidence="18 19" key="1">
    <citation type="submission" date="2018-12" db="EMBL/GenBank/DDBJ databases">
        <authorList>
            <consortium name="Pathogen Informatics"/>
        </authorList>
    </citation>
    <scope>NUCLEOTIDE SEQUENCE [LARGE SCALE GENOMIC DNA]</scope>
    <source>
        <strain evidence="18 19">NCTC10207</strain>
    </source>
</reference>
<dbReference type="SUPFAM" id="SSF52980">
    <property type="entry name" value="Restriction endonuclease-like"/>
    <property type="match status" value="1"/>
</dbReference>
<gene>
    <name evidence="18" type="primary">pcrA_2</name>
    <name evidence="18" type="ORF">NCTC10207_01577</name>
</gene>
<evidence type="ECO:0000256" key="15">
    <source>
        <dbReference type="SAM" id="MobiDB-lite"/>
    </source>
</evidence>
<evidence type="ECO:0000256" key="6">
    <source>
        <dbReference type="ARBA" id="ARBA00022839"/>
    </source>
</evidence>
<dbReference type="GO" id="GO:0004527">
    <property type="term" value="F:exonuclease activity"/>
    <property type="evidence" value="ECO:0007669"/>
    <property type="project" value="UniProtKB-KW"/>
</dbReference>
<evidence type="ECO:0000256" key="11">
    <source>
        <dbReference type="ARBA" id="ARBA00034617"/>
    </source>
</evidence>
<dbReference type="InterPro" id="IPR014016">
    <property type="entry name" value="UvrD-like_ATP-bd"/>
</dbReference>
<dbReference type="PANTHER" id="PTHR11070:SF55">
    <property type="entry name" value="DNA 3'-5' HELICASE"/>
    <property type="match status" value="1"/>
</dbReference>
<dbReference type="InterPro" id="IPR011335">
    <property type="entry name" value="Restrct_endonuc-II-like"/>
</dbReference>
<feature type="region of interest" description="Disordered" evidence="15">
    <location>
        <begin position="1"/>
        <end position="35"/>
    </location>
</feature>
<dbReference type="GO" id="GO:0003677">
    <property type="term" value="F:DNA binding"/>
    <property type="evidence" value="ECO:0007669"/>
    <property type="project" value="UniProtKB-KW"/>
</dbReference>
<dbReference type="PROSITE" id="PS51198">
    <property type="entry name" value="UVRD_HELICASE_ATP_BIND"/>
    <property type="match status" value="1"/>
</dbReference>
<evidence type="ECO:0000259" key="17">
    <source>
        <dbReference type="PROSITE" id="PS51217"/>
    </source>
</evidence>
<dbReference type="InterPro" id="IPR000212">
    <property type="entry name" value="DNA_helicase_UvrD/REP"/>
</dbReference>
<dbReference type="InterPro" id="IPR038726">
    <property type="entry name" value="PDDEXK_AddAB-type"/>
</dbReference>
<dbReference type="CDD" id="cd17932">
    <property type="entry name" value="DEXQc_UvrD"/>
    <property type="match status" value="1"/>
</dbReference>
<dbReference type="Gene3D" id="3.40.50.300">
    <property type="entry name" value="P-loop containing nucleotide triphosphate hydrolases"/>
    <property type="match status" value="4"/>
</dbReference>
<keyword evidence="7 14" id="KW-0067">ATP-binding</keyword>
<dbReference type="GO" id="GO:0043138">
    <property type="term" value="F:3'-5' DNA helicase activity"/>
    <property type="evidence" value="ECO:0007669"/>
    <property type="project" value="UniProtKB-EC"/>
</dbReference>
<proteinExistence type="predicted"/>
<dbReference type="Gene3D" id="3.90.320.10">
    <property type="match status" value="1"/>
</dbReference>
<evidence type="ECO:0000256" key="3">
    <source>
        <dbReference type="ARBA" id="ARBA00022763"/>
    </source>
</evidence>
<evidence type="ECO:0000313" key="19">
    <source>
        <dbReference type="Proteomes" id="UP000282386"/>
    </source>
</evidence>